<feature type="site" description="Important for enzyme activity" evidence="7">
    <location>
        <position position="216"/>
    </location>
</feature>
<dbReference type="InterPro" id="IPR001578">
    <property type="entry name" value="Peptidase_C12_UCH"/>
</dbReference>
<comment type="catalytic activity">
    <reaction evidence="1 7 8">
        <text>Thiol-dependent hydrolysis of ester, thioester, amide, peptide and isopeptide bonds formed by the C-terminal Gly of ubiquitin (a 76-residue protein attached to proteins as an intracellular targeting signal).</text>
        <dbReference type="EC" id="3.4.19.12"/>
    </reaction>
</comment>
<evidence type="ECO:0000256" key="7">
    <source>
        <dbReference type="PROSITE-ProRule" id="PRU01393"/>
    </source>
</evidence>
<dbReference type="Proteomes" id="UP000504607">
    <property type="component" value="Unplaced"/>
</dbReference>
<evidence type="ECO:0000256" key="3">
    <source>
        <dbReference type="ARBA" id="ARBA00022670"/>
    </source>
</evidence>
<keyword evidence="5 7" id="KW-0378">Hydrolase</keyword>
<dbReference type="PROSITE" id="PS52048">
    <property type="entry name" value="UCH_DOMAIN"/>
    <property type="match status" value="1"/>
</dbReference>
<evidence type="ECO:0000256" key="4">
    <source>
        <dbReference type="ARBA" id="ARBA00022786"/>
    </source>
</evidence>
<dbReference type="FunFam" id="3.40.532.10:FF:000006">
    <property type="entry name" value="Ubiquitin carboxyl-terminal hydrolase"/>
    <property type="match status" value="1"/>
</dbReference>
<feature type="active site" description="Nucleophile" evidence="7">
    <location>
        <position position="127"/>
    </location>
</feature>
<dbReference type="GO" id="GO:0005737">
    <property type="term" value="C:cytoplasm"/>
    <property type="evidence" value="ECO:0007669"/>
    <property type="project" value="TreeGrafter"/>
</dbReference>
<dbReference type="RefSeq" id="XP_029116665.1">
    <property type="nucleotide sequence ID" value="XM_029260832.1"/>
</dbReference>
<evidence type="ECO:0000256" key="5">
    <source>
        <dbReference type="ARBA" id="ARBA00022801"/>
    </source>
</evidence>
<dbReference type="InterPro" id="IPR038765">
    <property type="entry name" value="Papain-like_cys_pep_sf"/>
</dbReference>
<keyword evidence="3 7" id="KW-0645">Protease</keyword>
<keyword evidence="4 7" id="KW-0833">Ubl conjugation pathway</keyword>
<dbReference type="Gene3D" id="3.40.532.10">
    <property type="entry name" value="Peptidase C12, ubiquitin carboxyl-terminal hydrolase"/>
    <property type="match status" value="1"/>
</dbReference>
<dbReference type="CDD" id="cd09616">
    <property type="entry name" value="Peptidase_C12_UCH_L1_L3"/>
    <property type="match status" value="1"/>
</dbReference>
<sequence>MLTNFSSATPLTLKFPARAPLPTSMAMPGEGTAAQKWLPLESNPDVMNQFIWGLGVPKDEVELYDVYGLDDELLEMVPKPVLAVIFLFPDTAQVGWSDNEQVVGCGKKEPSDKAYFLKQIESLGNACGTIGLLHAIGNATSEIQLIDGSCLDRFFKSTSKMDPLERAAFLEKDTEMENAHSLAATAGDTEASPDVDEHFICFTCVDGTNGELYELDGMKSQPISHGSSSPASLLQGLVSKENAEEMVKGKPTNLICIYSASSLAMICHV</sequence>
<evidence type="ECO:0000259" key="9">
    <source>
        <dbReference type="PROSITE" id="PS52048"/>
    </source>
</evidence>
<dbReference type="GO" id="GO:0006511">
    <property type="term" value="P:ubiquitin-dependent protein catabolic process"/>
    <property type="evidence" value="ECO:0007669"/>
    <property type="project" value="UniProtKB-UniRule"/>
</dbReference>
<proteinExistence type="inferred from homology"/>
<evidence type="ECO:0000256" key="1">
    <source>
        <dbReference type="ARBA" id="ARBA00000707"/>
    </source>
</evidence>
<evidence type="ECO:0000256" key="8">
    <source>
        <dbReference type="RuleBase" id="RU361215"/>
    </source>
</evidence>
<accession>A0A8N4EPV2</accession>
<dbReference type="PANTHER" id="PTHR10589:SF17">
    <property type="entry name" value="UBIQUITIN CARBOXYL-TERMINAL HYDROLASE"/>
    <property type="match status" value="1"/>
</dbReference>
<dbReference type="Pfam" id="PF01088">
    <property type="entry name" value="Peptidase_C12"/>
    <property type="match status" value="1"/>
</dbReference>
<dbReference type="AlphaFoldDB" id="A0A8N4EPV2"/>
<comment type="similarity">
    <text evidence="2 7 8">Belongs to the peptidase C12 family.</text>
</comment>
<organism evidence="10 11">
    <name type="scientific">Elaeis guineensis var. tenera</name>
    <name type="common">Oil palm</name>
    <dbReference type="NCBI Taxonomy" id="51953"/>
    <lineage>
        <taxon>Eukaryota</taxon>
        <taxon>Viridiplantae</taxon>
        <taxon>Streptophyta</taxon>
        <taxon>Embryophyta</taxon>
        <taxon>Tracheophyta</taxon>
        <taxon>Spermatophyta</taxon>
        <taxon>Magnoliopsida</taxon>
        <taxon>Liliopsida</taxon>
        <taxon>Arecaceae</taxon>
        <taxon>Arecoideae</taxon>
        <taxon>Cocoseae</taxon>
        <taxon>Elaeidinae</taxon>
        <taxon>Elaeis</taxon>
    </lineage>
</organism>
<feature type="domain" description="UCH catalytic" evidence="9">
    <location>
        <begin position="36"/>
        <end position="267"/>
    </location>
</feature>
<evidence type="ECO:0000313" key="10">
    <source>
        <dbReference type="Proteomes" id="UP000504607"/>
    </source>
</evidence>
<reference evidence="11" key="1">
    <citation type="submission" date="2025-08" db="UniProtKB">
        <authorList>
            <consortium name="RefSeq"/>
        </authorList>
    </citation>
    <scope>IDENTIFICATION</scope>
</reference>
<dbReference type="PRINTS" id="PR00707">
    <property type="entry name" value="UBCTHYDRLASE"/>
</dbReference>
<gene>
    <name evidence="11" type="primary">LOC105061524</name>
</gene>
<protein>
    <recommendedName>
        <fullName evidence="8">Ubiquitin carboxyl-terminal hydrolase</fullName>
        <ecNumber evidence="8">3.4.19.12</ecNumber>
    </recommendedName>
</protein>
<keyword evidence="10" id="KW-1185">Reference proteome</keyword>
<dbReference type="GO" id="GO:0004843">
    <property type="term" value="F:cysteine-type deubiquitinase activity"/>
    <property type="evidence" value="ECO:0007669"/>
    <property type="project" value="UniProtKB-UniRule"/>
</dbReference>
<dbReference type="GO" id="GO:0016579">
    <property type="term" value="P:protein deubiquitination"/>
    <property type="evidence" value="ECO:0007669"/>
    <property type="project" value="TreeGrafter"/>
</dbReference>
<evidence type="ECO:0000256" key="6">
    <source>
        <dbReference type="ARBA" id="ARBA00022807"/>
    </source>
</evidence>
<feature type="site" description="Transition state stabilizer" evidence="7">
    <location>
        <position position="119"/>
    </location>
</feature>
<keyword evidence="6 7" id="KW-0788">Thiol protease</keyword>
<dbReference type="InterPro" id="IPR036959">
    <property type="entry name" value="Peptidase_C12_UCH_sf"/>
</dbReference>
<dbReference type="PANTHER" id="PTHR10589">
    <property type="entry name" value="UBIQUITIN CARBOXYL-TERMINAL HYDROLASE"/>
    <property type="match status" value="1"/>
</dbReference>
<dbReference type="SUPFAM" id="SSF54001">
    <property type="entry name" value="Cysteine proteinases"/>
    <property type="match status" value="1"/>
</dbReference>
<feature type="active site" description="Proton donor" evidence="7">
    <location>
        <position position="198"/>
    </location>
</feature>
<name>A0A8N4EPV2_ELAGV</name>
<evidence type="ECO:0000256" key="2">
    <source>
        <dbReference type="ARBA" id="ARBA00009326"/>
    </source>
</evidence>
<dbReference type="EC" id="3.4.19.12" evidence="8"/>
<evidence type="ECO:0000313" key="11">
    <source>
        <dbReference type="RefSeq" id="XP_029116665.1"/>
    </source>
</evidence>